<protein>
    <submittedName>
        <fullName evidence="3">DUF2092 domain-containing protein</fullName>
    </submittedName>
</protein>
<dbReference type="EMBL" id="CP047186">
    <property type="protein sequence ID" value="QHC55251.1"/>
    <property type="molecule type" value="Genomic_DNA"/>
</dbReference>
<accession>A0AAE6V7B1</accession>
<proteinExistence type="predicted"/>
<dbReference type="KEGG" id="rte:GSU10_06145"/>
<dbReference type="Gene3D" id="2.50.20.10">
    <property type="entry name" value="Lipoprotein localisation LolA/LolB/LppX"/>
    <property type="match status" value="1"/>
</dbReference>
<dbReference type="AlphaFoldDB" id="A0AAE6V7B1"/>
<evidence type="ECO:0000256" key="2">
    <source>
        <dbReference type="SAM" id="SignalP"/>
    </source>
</evidence>
<dbReference type="PANTHER" id="PTHR37507:SF2">
    <property type="entry name" value="SPORULATION PROTEIN YDCC"/>
    <property type="match status" value="1"/>
</dbReference>
<dbReference type="Proteomes" id="UP000465031">
    <property type="component" value="Chromosome"/>
</dbReference>
<feature type="chain" id="PRO_5042010108" evidence="2">
    <location>
        <begin position="32"/>
        <end position="366"/>
    </location>
</feature>
<reference evidence="4" key="1">
    <citation type="submission" date="2019-12" db="EMBL/GenBank/DDBJ databases">
        <title>Complete and draft genome sequences of new strains and members of some known species of the genus Rathayibacter isolated from plants.</title>
        <authorList>
            <person name="Tarlachkov S.V."/>
            <person name="Starodumova I.P."/>
            <person name="Dorofeeva L.V."/>
            <person name="Prisyazhnaya N.V."/>
            <person name="Leyn S."/>
            <person name="Zlamal J."/>
            <person name="Elan M."/>
            <person name="Osterman A.L."/>
            <person name="Nadler S."/>
            <person name="Subbotin S.A."/>
            <person name="Evtushenko L.I."/>
        </authorList>
    </citation>
    <scope>NUCLEOTIDE SEQUENCE [LARGE SCALE GENOMIC DNA]</scope>
    <source>
        <strain evidence="4">VKM Ac-2761</strain>
    </source>
</reference>
<feature type="region of interest" description="Disordered" evidence="1">
    <location>
        <begin position="274"/>
        <end position="294"/>
    </location>
</feature>
<keyword evidence="2" id="KW-0732">Signal</keyword>
<feature type="signal peptide" evidence="2">
    <location>
        <begin position="1"/>
        <end position="31"/>
    </location>
</feature>
<name>A0AAE6V7B1_9MICO</name>
<sequence>MSTNWKRWTPVAVVPAVVVAAAVALPLSATAAGDLPERSAADLLAFVAQSETTAFSGEIQQTSDLGLPDLSGLATTAPTAADASATNALVEFATGSHQARVYVDAEQGVRFQVLDRLAERDVIATPGGGVWVYDSNANSATHVLPPDGAAPSPDAPAEQAPVDGVLTPSAAAERLLSSIDPTTSVAVGSDVRVAGRDAYELVLTPRDSTTLVGSATVSVDGETGLPLGVAVTARGATAPAFSIAYTSIDLSTPDASLFSFTPPAGAEVIEQGAPEQGTTDAPTPAPDAPVDTNREDVTTTGTGWGTIVELPAGDPGALGPLEAVTTPTEGGRVLSSALVTVLLTDDGRVLAGSVPVEALRDAAAAR</sequence>
<dbReference type="PANTHER" id="PTHR37507">
    <property type="entry name" value="SPORULATION PROTEIN YDCC"/>
    <property type="match status" value="1"/>
</dbReference>
<gene>
    <name evidence="3" type="ORF">GSU10_06145</name>
</gene>
<organism evidence="3 4">
    <name type="scientific">Rathayibacter tanaceti</name>
    <dbReference type="NCBI Taxonomy" id="1671680"/>
    <lineage>
        <taxon>Bacteria</taxon>
        <taxon>Bacillati</taxon>
        <taxon>Actinomycetota</taxon>
        <taxon>Actinomycetes</taxon>
        <taxon>Micrococcales</taxon>
        <taxon>Microbacteriaceae</taxon>
        <taxon>Rathayibacter</taxon>
    </lineage>
</organism>
<dbReference type="RefSeq" id="WP_132505176.1">
    <property type="nucleotide sequence ID" value="NZ_CP047186.1"/>
</dbReference>
<evidence type="ECO:0000313" key="4">
    <source>
        <dbReference type="Proteomes" id="UP000465031"/>
    </source>
</evidence>
<dbReference type="InterPro" id="IPR029046">
    <property type="entry name" value="LolA/LolB/LppX"/>
</dbReference>
<dbReference type="InterPro" id="IPR052944">
    <property type="entry name" value="Sporulation_related"/>
</dbReference>
<evidence type="ECO:0000256" key="1">
    <source>
        <dbReference type="SAM" id="MobiDB-lite"/>
    </source>
</evidence>
<feature type="compositionally biased region" description="Low complexity" evidence="1">
    <location>
        <begin position="145"/>
        <end position="157"/>
    </location>
</feature>
<dbReference type="SUPFAM" id="SSF89392">
    <property type="entry name" value="Prokaryotic lipoproteins and lipoprotein localization factors"/>
    <property type="match status" value="1"/>
</dbReference>
<feature type="region of interest" description="Disordered" evidence="1">
    <location>
        <begin position="142"/>
        <end position="161"/>
    </location>
</feature>
<evidence type="ECO:0000313" key="3">
    <source>
        <dbReference type="EMBL" id="QHC55251.1"/>
    </source>
</evidence>